<dbReference type="InParanoid" id="A0A146G4N3"/>
<feature type="chain" id="PRO_5007524405" evidence="4">
    <location>
        <begin position="25"/>
        <end position="198"/>
    </location>
</feature>
<dbReference type="GO" id="GO:0050821">
    <property type="term" value="P:protein stabilization"/>
    <property type="evidence" value="ECO:0007669"/>
    <property type="project" value="TreeGrafter"/>
</dbReference>
<name>A0A146G4N3_TERSA</name>
<dbReference type="PANTHER" id="PTHR35089">
    <property type="entry name" value="CHAPERONE PROTEIN SKP"/>
    <property type="match status" value="1"/>
</dbReference>
<gene>
    <name evidence="5" type="ORF">TSACC_2182</name>
</gene>
<evidence type="ECO:0000313" key="5">
    <source>
        <dbReference type="EMBL" id="GAT31788.1"/>
    </source>
</evidence>
<dbReference type="GO" id="GO:0051082">
    <property type="term" value="F:unfolded protein binding"/>
    <property type="evidence" value="ECO:0007669"/>
    <property type="project" value="InterPro"/>
</dbReference>
<dbReference type="Proteomes" id="UP000076023">
    <property type="component" value="Unassembled WGS sequence"/>
</dbReference>
<accession>A0A146G4N3</accession>
<dbReference type="InterPro" id="IPR005632">
    <property type="entry name" value="Chaperone_Skp"/>
</dbReference>
<proteinExistence type="inferred from homology"/>
<dbReference type="OrthoDB" id="194364at2"/>
<dbReference type="GO" id="GO:0005829">
    <property type="term" value="C:cytosol"/>
    <property type="evidence" value="ECO:0007669"/>
    <property type="project" value="TreeGrafter"/>
</dbReference>
<dbReference type="AlphaFoldDB" id="A0A146G4N3"/>
<sequence>MRKLILSTVLATAAMCVAANSANAQIKVGIVDMNTVFTSYYKTKDAETKINSQRADAKKELDQRLEGLKKLMEDINKLNKDIEKPELSKDGKDKATKDRDEKITEARDLDRQIGEFRQGKEKQLQDQFLRMRKDIIDDIMAVVNDKVKAGGYDIVFDKSGASMGQIPIVLYSRADLDFSNDIITTLNKNAPKPGSAAN</sequence>
<dbReference type="SMART" id="SM00935">
    <property type="entry name" value="OmpH"/>
    <property type="match status" value="1"/>
</dbReference>
<comment type="caution">
    <text evidence="5">The sequence shown here is derived from an EMBL/GenBank/DDBJ whole genome shotgun (WGS) entry which is preliminary data.</text>
</comment>
<evidence type="ECO:0000313" key="6">
    <source>
        <dbReference type="Proteomes" id="UP000076023"/>
    </source>
</evidence>
<dbReference type="PANTHER" id="PTHR35089:SF1">
    <property type="entry name" value="CHAPERONE PROTEIN SKP"/>
    <property type="match status" value="1"/>
</dbReference>
<dbReference type="SUPFAM" id="SSF111384">
    <property type="entry name" value="OmpH-like"/>
    <property type="match status" value="1"/>
</dbReference>
<dbReference type="RefSeq" id="WP_075077667.1">
    <property type="nucleotide sequence ID" value="NZ_BDCO01000002.1"/>
</dbReference>
<feature type="region of interest" description="Disordered" evidence="3">
    <location>
        <begin position="82"/>
        <end position="106"/>
    </location>
</feature>
<evidence type="ECO:0000256" key="2">
    <source>
        <dbReference type="ARBA" id="ARBA00022729"/>
    </source>
</evidence>
<keyword evidence="6" id="KW-1185">Reference proteome</keyword>
<evidence type="ECO:0000256" key="4">
    <source>
        <dbReference type="SAM" id="SignalP"/>
    </source>
</evidence>
<evidence type="ECO:0000256" key="3">
    <source>
        <dbReference type="SAM" id="MobiDB-lite"/>
    </source>
</evidence>
<dbReference type="STRING" id="690879.TSACC_2182"/>
<dbReference type="Pfam" id="PF03938">
    <property type="entry name" value="OmpH"/>
    <property type="match status" value="1"/>
</dbReference>
<organism evidence="5 6">
    <name type="scientific">Terrimicrobium sacchariphilum</name>
    <dbReference type="NCBI Taxonomy" id="690879"/>
    <lineage>
        <taxon>Bacteria</taxon>
        <taxon>Pseudomonadati</taxon>
        <taxon>Verrucomicrobiota</taxon>
        <taxon>Terrimicrobiia</taxon>
        <taxon>Terrimicrobiales</taxon>
        <taxon>Terrimicrobiaceae</taxon>
        <taxon>Terrimicrobium</taxon>
    </lineage>
</organism>
<evidence type="ECO:0000256" key="1">
    <source>
        <dbReference type="ARBA" id="ARBA00009091"/>
    </source>
</evidence>
<comment type="similarity">
    <text evidence="1">Belongs to the Skp family.</text>
</comment>
<reference evidence="6" key="1">
    <citation type="journal article" date="2017" name="Genome Announc.">
        <title>Draft Genome Sequence of Terrimicrobium sacchariphilum NM-5T, a Facultative Anaerobic Soil Bacterium of the Class Spartobacteria.</title>
        <authorList>
            <person name="Qiu Y.L."/>
            <person name="Tourlousse D.M."/>
            <person name="Matsuura N."/>
            <person name="Ohashi A."/>
            <person name="Sekiguchi Y."/>
        </authorList>
    </citation>
    <scope>NUCLEOTIDE SEQUENCE [LARGE SCALE GENOMIC DNA]</scope>
    <source>
        <strain evidence="6">NM-5</strain>
    </source>
</reference>
<dbReference type="Gene3D" id="3.30.910.20">
    <property type="entry name" value="Skp domain"/>
    <property type="match status" value="1"/>
</dbReference>
<keyword evidence="2 4" id="KW-0732">Signal</keyword>
<dbReference type="InterPro" id="IPR024930">
    <property type="entry name" value="Skp_dom_sf"/>
</dbReference>
<feature type="signal peptide" evidence="4">
    <location>
        <begin position="1"/>
        <end position="24"/>
    </location>
</feature>
<dbReference type="EMBL" id="BDCO01000002">
    <property type="protein sequence ID" value="GAT31788.1"/>
    <property type="molecule type" value="Genomic_DNA"/>
</dbReference>
<protein>
    <submittedName>
        <fullName evidence="5">Chaperone for outer membrane proteins, Skp family</fullName>
    </submittedName>
</protein>